<dbReference type="RefSeq" id="WP_246947029.1">
    <property type="nucleotide sequence ID" value="NZ_JALKII010000001.1"/>
</dbReference>
<evidence type="ECO:0000313" key="3">
    <source>
        <dbReference type="Proteomes" id="UP001165524"/>
    </source>
</evidence>
<proteinExistence type="predicted"/>
<gene>
    <name evidence="2" type="ORF">MU846_00165</name>
</gene>
<feature type="coiled-coil region" evidence="1">
    <location>
        <begin position="8"/>
        <end position="71"/>
    </location>
</feature>
<keyword evidence="1" id="KW-0175">Coiled coil</keyword>
<keyword evidence="3" id="KW-1185">Reference proteome</keyword>
<dbReference type="Proteomes" id="UP001165524">
    <property type="component" value="Unassembled WGS sequence"/>
</dbReference>
<protein>
    <submittedName>
        <fullName evidence="2">Uncharacterized protein</fullName>
    </submittedName>
</protein>
<evidence type="ECO:0000256" key="1">
    <source>
        <dbReference type="SAM" id="Coils"/>
    </source>
</evidence>
<name>A0ABT0E2T2_9GAMM</name>
<sequence>MSGRQEYIDRVQRKLAEWDDEIDRLEMKAREANEVLQQQWASRRLEFEERRAELRQRLAALRAEADDAWAEMKKGVEDAREAVAKSVREMKDKLLG</sequence>
<organism evidence="2 3">
    <name type="scientific">Alcanivorax quisquiliarum</name>
    <dbReference type="NCBI Taxonomy" id="2933565"/>
    <lineage>
        <taxon>Bacteria</taxon>
        <taxon>Pseudomonadati</taxon>
        <taxon>Pseudomonadota</taxon>
        <taxon>Gammaproteobacteria</taxon>
        <taxon>Oceanospirillales</taxon>
        <taxon>Alcanivoracaceae</taxon>
        <taxon>Alcanivorax</taxon>
    </lineage>
</organism>
<accession>A0ABT0E2T2</accession>
<dbReference type="EMBL" id="JALKII010000001">
    <property type="protein sequence ID" value="MCK0536123.1"/>
    <property type="molecule type" value="Genomic_DNA"/>
</dbReference>
<reference evidence="2" key="1">
    <citation type="submission" date="2022-04" db="EMBL/GenBank/DDBJ databases">
        <title>Alcanivorax sp. CY1518 draft genome sequence.</title>
        <authorList>
            <person name="Zhao G."/>
            <person name="An M."/>
        </authorList>
    </citation>
    <scope>NUCLEOTIDE SEQUENCE</scope>
    <source>
        <strain evidence="2">CY1518</strain>
    </source>
</reference>
<evidence type="ECO:0000313" key="2">
    <source>
        <dbReference type="EMBL" id="MCK0536123.1"/>
    </source>
</evidence>
<comment type="caution">
    <text evidence="2">The sequence shown here is derived from an EMBL/GenBank/DDBJ whole genome shotgun (WGS) entry which is preliminary data.</text>
</comment>